<dbReference type="Gene3D" id="3.30.420.240">
    <property type="match status" value="1"/>
</dbReference>
<feature type="domain" description="Terminase large subunit gp17-like C-terminal" evidence="2">
    <location>
        <begin position="245"/>
        <end position="388"/>
    </location>
</feature>
<dbReference type="Pfam" id="PF03237">
    <property type="entry name" value="Terminase_6N"/>
    <property type="match status" value="1"/>
</dbReference>
<dbReference type="Gene3D" id="3.40.50.300">
    <property type="entry name" value="P-loop containing nucleotide triphosphate hydrolases"/>
    <property type="match status" value="1"/>
</dbReference>
<organism evidence="3 4">
    <name type="scientific">Kouleothrix aurantiaca</name>
    <dbReference type="NCBI Taxonomy" id="186479"/>
    <lineage>
        <taxon>Bacteria</taxon>
        <taxon>Bacillati</taxon>
        <taxon>Chloroflexota</taxon>
        <taxon>Chloroflexia</taxon>
        <taxon>Chloroflexales</taxon>
        <taxon>Roseiflexineae</taxon>
        <taxon>Roseiflexaceae</taxon>
        <taxon>Kouleothrix</taxon>
    </lineage>
</organism>
<dbReference type="Proteomes" id="UP000050509">
    <property type="component" value="Unassembled WGS sequence"/>
</dbReference>
<evidence type="ECO:0000259" key="2">
    <source>
        <dbReference type="Pfam" id="PF17289"/>
    </source>
</evidence>
<evidence type="ECO:0000256" key="1">
    <source>
        <dbReference type="ARBA" id="ARBA00022612"/>
    </source>
</evidence>
<dbReference type="InterPro" id="IPR035421">
    <property type="entry name" value="Terminase_6C"/>
</dbReference>
<dbReference type="InterPro" id="IPR027417">
    <property type="entry name" value="P-loop_NTPase"/>
</dbReference>
<accession>A0A0P9DUC2</accession>
<protein>
    <recommendedName>
        <fullName evidence="2">Terminase large subunit gp17-like C-terminal domain-containing protein</fullName>
    </recommendedName>
</protein>
<gene>
    <name evidence="3" type="ORF">SE17_08065</name>
</gene>
<name>A0A0P9DUC2_9CHLR</name>
<sequence>MPQISLKLRRPHDGQTKIYQGMRRFNVVSCGRRFGKTIIGTNLLLEAALEGLPVAWASPTYKMLLEVWRDFLQLAAPVIAKNGVDKQNKRITLITGAVVDFWSLASADSIRGRKYRRFIIDEAAMDGALLDHWNLVIRATLADYKGDAFFLSTPKGRNGFWSLFQLGLDSAQGDWAAFQMPTVTNPHIDPDEIESMRASVPEIVFIQEFLAQFVDDNAGLFRKVMAAAIAEGQAAPVAGHSYVFGVDWGRSGDYTVISVVDVDTQEQVALDRFNQVDYELQLGRLDALYRTFKPRLIVAEANNMGGPLVEQLRGRYPVQPFVTTNATKKEIIDDLALGMEQGCFRILNDAVQIGELLSFEQTRLPSGLWRYAAAGNGHDDTVMALALAKHAANVTPAVGGNVGVWKR</sequence>
<dbReference type="Pfam" id="PF17289">
    <property type="entry name" value="Terminase_6C"/>
    <property type="match status" value="1"/>
</dbReference>
<dbReference type="EMBL" id="LJCR01000197">
    <property type="protein sequence ID" value="KPV53707.1"/>
    <property type="molecule type" value="Genomic_DNA"/>
</dbReference>
<comment type="caution">
    <text evidence="3">The sequence shown here is derived from an EMBL/GenBank/DDBJ whole genome shotgun (WGS) entry which is preliminary data.</text>
</comment>
<evidence type="ECO:0000313" key="4">
    <source>
        <dbReference type="Proteomes" id="UP000050509"/>
    </source>
</evidence>
<keyword evidence="1" id="KW-1188">Viral release from host cell</keyword>
<reference evidence="3 4" key="1">
    <citation type="submission" date="2015-09" db="EMBL/GenBank/DDBJ databases">
        <title>Draft genome sequence of Kouleothrix aurantiaca JCM 19913.</title>
        <authorList>
            <person name="Hemp J."/>
        </authorList>
    </citation>
    <scope>NUCLEOTIDE SEQUENCE [LARGE SCALE GENOMIC DNA]</scope>
    <source>
        <strain evidence="3 4">COM-B</strain>
    </source>
</reference>
<keyword evidence="4" id="KW-1185">Reference proteome</keyword>
<dbReference type="AlphaFoldDB" id="A0A0P9DUC2"/>
<evidence type="ECO:0000313" key="3">
    <source>
        <dbReference type="EMBL" id="KPV53707.1"/>
    </source>
</evidence>
<proteinExistence type="predicted"/>